<name>A0A151IX04_9HYME</name>
<comment type="cofactor">
    <cofactor evidence="1">
        <name>a divalent metal cation</name>
        <dbReference type="ChEBI" id="CHEBI:60240"/>
    </cofactor>
</comment>
<organism evidence="4 5">
    <name type="scientific">Trachymyrmex cornetzi</name>
    <dbReference type="NCBI Taxonomy" id="471704"/>
    <lineage>
        <taxon>Eukaryota</taxon>
        <taxon>Metazoa</taxon>
        <taxon>Ecdysozoa</taxon>
        <taxon>Arthropoda</taxon>
        <taxon>Hexapoda</taxon>
        <taxon>Insecta</taxon>
        <taxon>Pterygota</taxon>
        <taxon>Neoptera</taxon>
        <taxon>Endopterygota</taxon>
        <taxon>Hymenoptera</taxon>
        <taxon>Apocrita</taxon>
        <taxon>Aculeata</taxon>
        <taxon>Formicoidea</taxon>
        <taxon>Formicidae</taxon>
        <taxon>Myrmicinae</taxon>
        <taxon>Trachymyrmex</taxon>
    </lineage>
</organism>
<keyword evidence="5" id="KW-1185">Reference proteome</keyword>
<reference evidence="4 5" key="1">
    <citation type="submission" date="2015-09" db="EMBL/GenBank/DDBJ databases">
        <title>Trachymyrmex cornetzi WGS genome.</title>
        <authorList>
            <person name="Nygaard S."/>
            <person name="Hu H."/>
            <person name="Boomsma J."/>
            <person name="Zhang G."/>
        </authorList>
    </citation>
    <scope>NUCLEOTIDE SEQUENCE [LARGE SCALE GENOMIC DNA]</scope>
    <source>
        <strain evidence="4">Tcor2-1</strain>
        <tissue evidence="4">Whole body</tissue>
    </source>
</reference>
<dbReference type="EMBL" id="KQ980837">
    <property type="protein sequence ID" value="KYN12365.1"/>
    <property type="molecule type" value="Genomic_DNA"/>
</dbReference>
<dbReference type="Proteomes" id="UP000078492">
    <property type="component" value="Unassembled WGS sequence"/>
</dbReference>
<feature type="domain" description="DDE Tnp4" evidence="3">
    <location>
        <begin position="48"/>
        <end position="96"/>
    </location>
</feature>
<protein>
    <recommendedName>
        <fullName evidence="3">DDE Tnp4 domain-containing protein</fullName>
    </recommendedName>
</protein>
<gene>
    <name evidence="4" type="ORF">ALC57_15480</name>
</gene>
<dbReference type="InterPro" id="IPR027806">
    <property type="entry name" value="HARBI1_dom"/>
</dbReference>
<evidence type="ECO:0000313" key="5">
    <source>
        <dbReference type="Proteomes" id="UP000078492"/>
    </source>
</evidence>
<evidence type="ECO:0000259" key="3">
    <source>
        <dbReference type="Pfam" id="PF13359"/>
    </source>
</evidence>
<dbReference type="GO" id="GO:0046872">
    <property type="term" value="F:metal ion binding"/>
    <property type="evidence" value="ECO:0007669"/>
    <property type="project" value="UniProtKB-KW"/>
</dbReference>
<keyword evidence="2" id="KW-0479">Metal-binding</keyword>
<evidence type="ECO:0000256" key="1">
    <source>
        <dbReference type="ARBA" id="ARBA00001968"/>
    </source>
</evidence>
<evidence type="ECO:0000313" key="4">
    <source>
        <dbReference type="EMBL" id="KYN12365.1"/>
    </source>
</evidence>
<dbReference type="AlphaFoldDB" id="A0A151IX04"/>
<accession>A0A151IX04</accession>
<evidence type="ECO:0000256" key="2">
    <source>
        <dbReference type="ARBA" id="ARBA00022723"/>
    </source>
</evidence>
<dbReference type="Pfam" id="PF13359">
    <property type="entry name" value="DDE_Tnp_4"/>
    <property type="match status" value="1"/>
</dbReference>
<dbReference type="STRING" id="471704.A0A151IX04"/>
<sequence>MEYVKYYRHTVVVTAQIRRRRIAAAVAAMCLLKKKEKDIRRKGFCPNNAGSAFFNYKNSHSIVLMAICDANYIIRCVDIRAYGRRSNDGIFKDSHARRIIKNTFGIIASQWRIYRKPIIASPENTKLMVQAIICLHNWLRRQDIDLNTYVHPSMVDVDDPHYPNDFQPGSWRIIMEDGCAFREISNCGSNTSSK</sequence>
<proteinExistence type="predicted"/>